<dbReference type="SUPFAM" id="SSF51695">
    <property type="entry name" value="PLC-like phosphodiesterases"/>
    <property type="match status" value="1"/>
</dbReference>
<dbReference type="SUPFAM" id="SSF49562">
    <property type="entry name" value="C2 domain (Calcium/lipid-binding domain, CaLB)"/>
    <property type="match status" value="1"/>
</dbReference>
<comment type="caution">
    <text evidence="11">The sequence shown here is derived from an EMBL/GenBank/DDBJ whole genome shotgun (WGS) entry which is preliminary data.</text>
</comment>
<name>A0A401H5W9_9APHY</name>
<dbReference type="GO" id="GO:0005509">
    <property type="term" value="F:calcium ion binding"/>
    <property type="evidence" value="ECO:0007669"/>
    <property type="project" value="InterPro"/>
</dbReference>
<dbReference type="PRINTS" id="PR00390">
    <property type="entry name" value="PHPHLIPASEC"/>
</dbReference>
<dbReference type="Pfam" id="PF00388">
    <property type="entry name" value="PI-PLC-X"/>
    <property type="match status" value="1"/>
</dbReference>
<comment type="catalytic activity">
    <reaction evidence="6">
        <text>a 1,2-diacyl-sn-glycero-3-phospho-(1D-myo-inositol-4,5-bisphosphate) + H2O = 1D-myo-inositol 1,4,5-trisphosphate + a 1,2-diacyl-sn-glycerol + H(+)</text>
        <dbReference type="Rhea" id="RHEA:33179"/>
        <dbReference type="ChEBI" id="CHEBI:15377"/>
        <dbReference type="ChEBI" id="CHEBI:15378"/>
        <dbReference type="ChEBI" id="CHEBI:17815"/>
        <dbReference type="ChEBI" id="CHEBI:58456"/>
        <dbReference type="ChEBI" id="CHEBI:203600"/>
        <dbReference type="EC" id="3.1.4.11"/>
    </reaction>
</comment>
<evidence type="ECO:0000256" key="6">
    <source>
        <dbReference type="RuleBase" id="RU361133"/>
    </source>
</evidence>
<feature type="compositionally biased region" description="Polar residues" evidence="7">
    <location>
        <begin position="931"/>
        <end position="943"/>
    </location>
</feature>
<evidence type="ECO:0000256" key="7">
    <source>
        <dbReference type="SAM" id="MobiDB-lite"/>
    </source>
</evidence>
<feature type="region of interest" description="Disordered" evidence="7">
    <location>
        <begin position="926"/>
        <end position="948"/>
    </location>
</feature>
<dbReference type="EC" id="3.1.4.11" evidence="1 6"/>
<dbReference type="PROSITE" id="PS50222">
    <property type="entry name" value="EF_HAND_2"/>
    <property type="match status" value="1"/>
</dbReference>
<accession>A0A401H5W9</accession>
<dbReference type="InterPro" id="IPR037755">
    <property type="entry name" value="Plc1_PH"/>
</dbReference>
<feature type="domain" description="PI-PLC Y-box" evidence="9">
    <location>
        <begin position="743"/>
        <end position="859"/>
    </location>
</feature>
<keyword evidence="3 6" id="KW-0442">Lipid degradation</keyword>
<proteinExistence type="predicted"/>
<dbReference type="SUPFAM" id="SSF47473">
    <property type="entry name" value="EF-hand"/>
    <property type="match status" value="1"/>
</dbReference>
<dbReference type="SMART" id="SM00239">
    <property type="entry name" value="C2"/>
    <property type="match status" value="1"/>
</dbReference>
<dbReference type="InterPro" id="IPR017946">
    <property type="entry name" value="PLC-like_Pdiesterase_TIM-brl"/>
</dbReference>
<keyword evidence="2 6" id="KW-0378">Hydrolase</keyword>
<dbReference type="SMART" id="SM00148">
    <property type="entry name" value="PLCXc"/>
    <property type="match status" value="1"/>
</dbReference>
<dbReference type="Pfam" id="PF00387">
    <property type="entry name" value="PI-PLC-Y"/>
    <property type="match status" value="1"/>
</dbReference>
<dbReference type="GO" id="GO:0016042">
    <property type="term" value="P:lipid catabolic process"/>
    <property type="evidence" value="ECO:0007669"/>
    <property type="project" value="UniProtKB-KW"/>
</dbReference>
<dbReference type="RefSeq" id="XP_027620749.1">
    <property type="nucleotide sequence ID" value="XM_027764948.1"/>
</dbReference>
<evidence type="ECO:0000256" key="2">
    <source>
        <dbReference type="ARBA" id="ARBA00022801"/>
    </source>
</evidence>
<feature type="region of interest" description="Disordered" evidence="7">
    <location>
        <begin position="413"/>
        <end position="443"/>
    </location>
</feature>
<feature type="compositionally biased region" description="Low complexity" evidence="7">
    <location>
        <begin position="65"/>
        <end position="80"/>
    </location>
</feature>
<dbReference type="InterPro" id="IPR035892">
    <property type="entry name" value="C2_domain_sf"/>
</dbReference>
<dbReference type="GO" id="GO:0048015">
    <property type="term" value="P:phosphatidylinositol-mediated signaling"/>
    <property type="evidence" value="ECO:0007669"/>
    <property type="project" value="TreeGrafter"/>
</dbReference>
<dbReference type="PROSITE" id="PS50007">
    <property type="entry name" value="PIPLC_X_DOMAIN"/>
    <property type="match status" value="1"/>
</dbReference>
<evidence type="ECO:0000259" key="8">
    <source>
        <dbReference type="PROSITE" id="PS50004"/>
    </source>
</evidence>
<dbReference type="Proteomes" id="UP000287166">
    <property type="component" value="Unassembled WGS sequence"/>
</dbReference>
<dbReference type="SUPFAM" id="SSF50729">
    <property type="entry name" value="PH domain-like"/>
    <property type="match status" value="1"/>
</dbReference>
<dbReference type="InterPro" id="IPR011992">
    <property type="entry name" value="EF-hand-dom_pair"/>
</dbReference>
<dbReference type="Gene3D" id="1.10.238.10">
    <property type="entry name" value="EF-hand"/>
    <property type="match status" value="1"/>
</dbReference>
<feature type="compositionally biased region" description="Polar residues" evidence="7">
    <location>
        <begin position="1"/>
        <end position="10"/>
    </location>
</feature>
<dbReference type="EMBL" id="BFAD01000017">
    <property type="protein sequence ID" value="GBE89836.1"/>
    <property type="molecule type" value="Genomic_DNA"/>
</dbReference>
<feature type="domain" description="C2" evidence="8">
    <location>
        <begin position="854"/>
        <end position="1024"/>
    </location>
</feature>
<dbReference type="PANTHER" id="PTHR10336">
    <property type="entry name" value="PHOSPHOINOSITIDE-SPECIFIC PHOSPHOLIPASE C FAMILY PROTEIN"/>
    <property type="match status" value="1"/>
</dbReference>
<evidence type="ECO:0000259" key="9">
    <source>
        <dbReference type="PROSITE" id="PS50008"/>
    </source>
</evidence>
<dbReference type="GeneID" id="38786753"/>
<dbReference type="CDD" id="cd08598">
    <property type="entry name" value="PI-PLC1c_yeast"/>
    <property type="match status" value="1"/>
</dbReference>
<organism evidence="11 12">
    <name type="scientific">Sparassis crispa</name>
    <dbReference type="NCBI Taxonomy" id="139825"/>
    <lineage>
        <taxon>Eukaryota</taxon>
        <taxon>Fungi</taxon>
        <taxon>Dikarya</taxon>
        <taxon>Basidiomycota</taxon>
        <taxon>Agaricomycotina</taxon>
        <taxon>Agaricomycetes</taxon>
        <taxon>Polyporales</taxon>
        <taxon>Sparassidaceae</taxon>
        <taxon>Sparassis</taxon>
    </lineage>
</organism>
<feature type="compositionally biased region" description="Low complexity" evidence="7">
    <location>
        <begin position="642"/>
        <end position="656"/>
    </location>
</feature>
<keyword evidence="5" id="KW-0807">Transducer</keyword>
<dbReference type="InterPro" id="IPR001711">
    <property type="entry name" value="PLipase_C_Pinositol-sp_Y"/>
</dbReference>
<dbReference type="Gene3D" id="3.20.20.190">
    <property type="entry name" value="Phosphatidylinositol (PI) phosphodiesterase"/>
    <property type="match status" value="1"/>
</dbReference>
<dbReference type="CDD" id="cd00275">
    <property type="entry name" value="C2_PLC_like"/>
    <property type="match status" value="1"/>
</dbReference>
<dbReference type="OrthoDB" id="269822at2759"/>
<evidence type="ECO:0000256" key="3">
    <source>
        <dbReference type="ARBA" id="ARBA00022963"/>
    </source>
</evidence>
<feature type="compositionally biased region" description="Polar residues" evidence="7">
    <location>
        <begin position="33"/>
        <end position="44"/>
    </location>
</feature>
<dbReference type="PROSITE" id="PS50004">
    <property type="entry name" value="C2"/>
    <property type="match status" value="1"/>
</dbReference>
<evidence type="ECO:0000313" key="11">
    <source>
        <dbReference type="EMBL" id="GBE89836.1"/>
    </source>
</evidence>
<reference evidence="11 12" key="1">
    <citation type="journal article" date="2018" name="Sci. Rep.">
        <title>Genome sequence of the cauliflower mushroom Sparassis crispa (Hanabiratake) and its association with beneficial usage.</title>
        <authorList>
            <person name="Kiyama R."/>
            <person name="Furutani Y."/>
            <person name="Kawaguchi K."/>
            <person name="Nakanishi T."/>
        </authorList>
    </citation>
    <scope>NUCLEOTIDE SEQUENCE [LARGE SCALE GENOMIC DNA]</scope>
</reference>
<feature type="domain" description="EF-hand" evidence="10">
    <location>
        <begin position="301"/>
        <end position="336"/>
    </location>
</feature>
<evidence type="ECO:0000313" key="12">
    <source>
        <dbReference type="Proteomes" id="UP000287166"/>
    </source>
</evidence>
<dbReference type="InterPro" id="IPR011993">
    <property type="entry name" value="PH-like_dom_sf"/>
</dbReference>
<evidence type="ECO:0000256" key="1">
    <source>
        <dbReference type="ARBA" id="ARBA00012368"/>
    </source>
</evidence>
<dbReference type="CDD" id="cd13360">
    <property type="entry name" value="PH_PLC_fungal"/>
    <property type="match status" value="1"/>
</dbReference>
<dbReference type="InterPro" id="IPR000008">
    <property type="entry name" value="C2_dom"/>
</dbReference>
<keyword evidence="4 6" id="KW-0443">Lipid metabolism</keyword>
<dbReference type="STRING" id="139825.A0A401H5W9"/>
<sequence length="1044" mass="116074">MLKGTTQLFTHKSAEEAMGPDTGVRSSAGGEGRSTSTLGSTIRQKLQEVKDASRSIAGRRRSTSSKRSSTSTQSAGSESSLARSDTPDSLKPHQSAQWRAHESVSMPELPIVEDKEQLSEHQVLTSSPPPMSPPVADVAVPQLLQQGVPMLKVSAKKQKRFVFRLDADQGQIVWQSKKLKIIPIENIKELRAGVDARYYREQFQLAAEYEERWLTIVYVLDGGYKTLHLIAATRDVFHLWDTTLRRLYAVRQKLMSGLGYAEVRQAVWEKQFWRGAGGETEDQKLNFEAVERMCRRLNINPSKEDLMRRFEEADSQGLGYLNFDDFKQFVKALKARPEVDRLYKKITANSGGLMTYGQFEHFMLSTQKSSLGDSEMQRVFLRFASSPTDESQDVPSSSLRNSLDLSVQSDFLPAESTERVPSSSSPVGADLNTAPSLPPSTVSLSPTIETAVTTLKGFTSFLLSTENSAFADQHGKICHDMTRPLPEYFIASSHNTYLVGHQLVGASTVEGYIRALLHSCRSVELDIYDGDAEPVVYHGRTLTSKVPLRDVCIAIAKYAFVVSPYPVIISAEVHCSMPQQDMIASIMCEEFGAALVRAPIDGRIEITALPSPEELKGKILLKAKNLYVSDTDNIREKEVSVDTESSSTEMSASDSDFPSEVQQEWRKARENEAEVIKDLKTELQKARGVLGRVRTPRSDSALSSVSALASSSVAVLATSPRLEALDAPAAPQQKVKVRMSLALVALLVYTVGVKCRGLNKKEAYAPVHVFSLSERTANRIMKQGSTMDLVKHNRGHLVRIYPKGTRIGSTNYEPHRFWATGAQLVAINWQTFDLGYMINHAMFQRNGRTGYVLKPLALRSTDKQLLSKRTNHFLDVTIISAQQLPKPKDTLGRELIEKTVLDPLVEVSIYIPDWLHISPHATATFPPVGSKSRQTPSPSSGAAGTQVPARTVTCRTSVVKNNGFNPVWEQRLSLPFDLVGDMRDLVFVRFTVKQEDRLEEEPLAVYCASLGSLNMGYRHLPLHDSQLSQYLFSTLFVRLNIRDV</sequence>
<dbReference type="SMART" id="SM00149">
    <property type="entry name" value="PLCYc"/>
    <property type="match status" value="1"/>
</dbReference>
<dbReference type="Pfam" id="PF00168">
    <property type="entry name" value="C2"/>
    <property type="match status" value="1"/>
</dbReference>
<dbReference type="AlphaFoldDB" id="A0A401H5W9"/>
<dbReference type="FunCoup" id="A0A401H5W9">
    <property type="interactions" value="124"/>
</dbReference>
<keyword evidence="12" id="KW-1185">Reference proteome</keyword>
<dbReference type="Gene3D" id="2.60.40.150">
    <property type="entry name" value="C2 domain"/>
    <property type="match status" value="1"/>
</dbReference>
<protein>
    <recommendedName>
        <fullName evidence="1 6">Phosphoinositide phospholipase C</fullName>
        <ecNumber evidence="1 6">3.1.4.11</ecNumber>
    </recommendedName>
</protein>
<feature type="region of interest" description="Disordered" evidence="7">
    <location>
        <begin position="638"/>
        <end position="659"/>
    </location>
</feature>
<dbReference type="InterPro" id="IPR001192">
    <property type="entry name" value="PI-PLC_fam"/>
</dbReference>
<dbReference type="GO" id="GO:0051209">
    <property type="term" value="P:release of sequestered calcium ion into cytosol"/>
    <property type="evidence" value="ECO:0007669"/>
    <property type="project" value="TreeGrafter"/>
</dbReference>
<dbReference type="Gene3D" id="2.30.29.30">
    <property type="entry name" value="Pleckstrin-homology domain (PH domain)/Phosphotyrosine-binding domain (PTB)"/>
    <property type="match status" value="1"/>
</dbReference>
<dbReference type="PANTHER" id="PTHR10336:SF36">
    <property type="entry name" value="1-PHOSPHATIDYLINOSITOL 4,5-BISPHOSPHATE PHOSPHODIESTERASE BETA-4"/>
    <property type="match status" value="1"/>
</dbReference>
<dbReference type="GO" id="GO:0004435">
    <property type="term" value="F:phosphatidylinositol-4,5-bisphosphate phospholipase C activity"/>
    <property type="evidence" value="ECO:0007669"/>
    <property type="project" value="UniProtKB-EC"/>
</dbReference>
<gene>
    <name evidence="11" type="ORF">SCP_1701610</name>
</gene>
<dbReference type="InParanoid" id="A0A401H5W9"/>
<evidence type="ECO:0000256" key="5">
    <source>
        <dbReference type="ARBA" id="ARBA00023224"/>
    </source>
</evidence>
<dbReference type="InterPro" id="IPR000909">
    <property type="entry name" value="PLipase_C_PInositol-sp_X_dom"/>
</dbReference>
<evidence type="ECO:0000256" key="4">
    <source>
        <dbReference type="ARBA" id="ARBA00023098"/>
    </source>
</evidence>
<dbReference type="InterPro" id="IPR002048">
    <property type="entry name" value="EF_hand_dom"/>
</dbReference>
<feature type="region of interest" description="Disordered" evidence="7">
    <location>
        <begin position="1"/>
        <end position="104"/>
    </location>
</feature>
<evidence type="ECO:0000259" key="10">
    <source>
        <dbReference type="PROSITE" id="PS50222"/>
    </source>
</evidence>
<dbReference type="PROSITE" id="PS50008">
    <property type="entry name" value="PIPLC_Y_DOMAIN"/>
    <property type="match status" value="1"/>
</dbReference>